<accession>A0A559JBB8</accession>
<proteinExistence type="predicted"/>
<name>A0A559JBB8_9BACL</name>
<reference evidence="7 8" key="1">
    <citation type="submission" date="2019-07" db="EMBL/GenBank/DDBJ databases">
        <authorList>
            <person name="Kim J."/>
        </authorList>
    </citation>
    <scope>NUCLEOTIDE SEQUENCE [LARGE SCALE GENOMIC DNA]</scope>
    <source>
        <strain evidence="7 8">G13</strain>
    </source>
</reference>
<keyword evidence="2" id="KW-0732">Signal</keyword>
<dbReference type="Pfam" id="PF01547">
    <property type="entry name" value="SBP_bac_1"/>
    <property type="match status" value="1"/>
</dbReference>
<dbReference type="PROSITE" id="PS51257">
    <property type="entry name" value="PROKAR_LIPOPROTEIN"/>
    <property type="match status" value="1"/>
</dbReference>
<evidence type="ECO:0000313" key="7">
    <source>
        <dbReference type="EMBL" id="TVX97153.1"/>
    </source>
</evidence>
<dbReference type="Proteomes" id="UP000316330">
    <property type="component" value="Unassembled WGS sequence"/>
</dbReference>
<keyword evidence="1" id="KW-1003">Cell membrane</keyword>
<dbReference type="EMBL" id="VNJJ01000013">
    <property type="protein sequence ID" value="TVX97153.1"/>
    <property type="molecule type" value="Genomic_DNA"/>
</dbReference>
<keyword evidence="3" id="KW-0472">Membrane</keyword>
<evidence type="ECO:0000256" key="1">
    <source>
        <dbReference type="ARBA" id="ARBA00022475"/>
    </source>
</evidence>
<dbReference type="InterPro" id="IPR006059">
    <property type="entry name" value="SBP"/>
</dbReference>
<evidence type="ECO:0000256" key="5">
    <source>
        <dbReference type="ARBA" id="ARBA00023288"/>
    </source>
</evidence>
<keyword evidence="8" id="KW-1185">Reference proteome</keyword>
<protein>
    <submittedName>
        <fullName evidence="7">Extracellular solute-binding protein</fullName>
    </submittedName>
</protein>
<dbReference type="PANTHER" id="PTHR43649:SF33">
    <property type="entry name" value="POLYGALACTURONAN_RHAMNOGALACTURONAN-BINDING PROTEIN YTCQ"/>
    <property type="match status" value="1"/>
</dbReference>
<keyword evidence="4" id="KW-0564">Palmitate</keyword>
<comment type="caution">
    <text evidence="7">The sequence shown here is derived from an EMBL/GenBank/DDBJ whole genome shotgun (WGS) entry which is preliminary data.</text>
</comment>
<keyword evidence="5" id="KW-0449">Lipoprotein</keyword>
<feature type="region of interest" description="Disordered" evidence="6">
    <location>
        <begin position="445"/>
        <end position="489"/>
    </location>
</feature>
<dbReference type="OrthoDB" id="2675752at2"/>
<dbReference type="PANTHER" id="PTHR43649">
    <property type="entry name" value="ARABINOSE-BINDING PROTEIN-RELATED"/>
    <property type="match status" value="1"/>
</dbReference>
<dbReference type="RefSeq" id="WP_144705622.1">
    <property type="nucleotide sequence ID" value="NZ_VNJJ01000013.1"/>
</dbReference>
<evidence type="ECO:0000256" key="6">
    <source>
        <dbReference type="SAM" id="MobiDB-lite"/>
    </source>
</evidence>
<dbReference type="Gene3D" id="3.40.190.10">
    <property type="entry name" value="Periplasmic binding protein-like II"/>
    <property type="match status" value="1"/>
</dbReference>
<organism evidence="7 8">
    <name type="scientific">Cohnella terricola</name>
    <dbReference type="NCBI Taxonomy" id="1289167"/>
    <lineage>
        <taxon>Bacteria</taxon>
        <taxon>Bacillati</taxon>
        <taxon>Bacillota</taxon>
        <taxon>Bacilli</taxon>
        <taxon>Bacillales</taxon>
        <taxon>Paenibacillaceae</taxon>
        <taxon>Cohnella</taxon>
    </lineage>
</organism>
<dbReference type="InterPro" id="IPR050490">
    <property type="entry name" value="Bact_solute-bd_prot1"/>
</dbReference>
<evidence type="ECO:0000256" key="4">
    <source>
        <dbReference type="ARBA" id="ARBA00023139"/>
    </source>
</evidence>
<evidence type="ECO:0000256" key="3">
    <source>
        <dbReference type="ARBA" id="ARBA00023136"/>
    </source>
</evidence>
<evidence type="ECO:0000313" key="8">
    <source>
        <dbReference type="Proteomes" id="UP000316330"/>
    </source>
</evidence>
<evidence type="ECO:0000256" key="2">
    <source>
        <dbReference type="ARBA" id="ARBA00022729"/>
    </source>
</evidence>
<dbReference type="SUPFAM" id="SSF53850">
    <property type="entry name" value="Periplasmic binding protein-like II"/>
    <property type="match status" value="1"/>
</dbReference>
<gene>
    <name evidence="7" type="ORF">FPZ45_19600</name>
</gene>
<dbReference type="AlphaFoldDB" id="A0A559JBB8"/>
<feature type="compositionally biased region" description="Low complexity" evidence="6">
    <location>
        <begin position="463"/>
        <end position="489"/>
    </location>
</feature>
<sequence>MRYGKQITMLLGTSLLVGVASGCSTGGGDKNTNEKSALKVMYYDERSFYQEYGMLFSTLYPNIEIEVVSTQNVYEEGKDYQQSMREFMEKEKPDVLMLGTDEYRRMASEGKLYNLDSFIKKDKFDLEGIAPGILDSIRQASDGALYGLSPTFYSQVIYYNKDLFNKYGVSLPEDRMSWEKLFELAARFPTTGSEQDRVYGLKAGYQNELYYLGLNIGSTQGLSYINAGTKQLMINSDSWKNVFELADKAIKSETLYTDDPYRNNEGATTYEDYLLRDPFIGGKVAMTMEGSYLMNQIKEAKTRLKDKGIQNWDIVTMPVNPQNPDESTAMSPSQIFAIDASSANAEAAWKFVSYVNGDDFARVTSKLQNGNFPSRTKYIANENNINIAAFYSLKPVENNMYKDYDKIPQKFFEQFNMLTQEEFQKVKDGKATVSDALDNLQAKGQKILTEESAKEGQPSESPEGQAGSATESSSSGNSGAASEEAVPAQ</sequence>